<feature type="domain" description="ABC transporter" evidence="3">
    <location>
        <begin position="4"/>
        <end position="209"/>
    </location>
</feature>
<dbReference type="GO" id="GO:0005524">
    <property type="term" value="F:ATP binding"/>
    <property type="evidence" value="ECO:0007669"/>
    <property type="project" value="UniProtKB-KW"/>
</dbReference>
<comment type="caution">
    <text evidence="4">The sequence shown here is derived from an EMBL/GenBank/DDBJ whole genome shotgun (WGS) entry which is preliminary data.</text>
</comment>
<evidence type="ECO:0000313" key="5">
    <source>
        <dbReference type="Proteomes" id="UP001621714"/>
    </source>
</evidence>
<sequence>MMTPQPKPILRLEALSNPLWKPFSLTLRGGEICCVTGASGSGKSRFLRALADLEPHQGQVWLNEQSQQAMPAHLWRLKVRLVPAESQWWSDEVADHFPADVDPAALAALGLVQEAMHWQVSRLSSGEKQRLALLRALAFPLQVLLLDEPTAHLDPEQSLKVESWLKEEIQRHAWPVIWVAHDREQVNRVADKILLIQGEQIQEQPLGGH</sequence>
<dbReference type="Pfam" id="PF00005">
    <property type="entry name" value="ABC_tran"/>
    <property type="match status" value="1"/>
</dbReference>
<accession>A0ABW8Q0J2</accession>
<keyword evidence="5" id="KW-1185">Reference proteome</keyword>
<gene>
    <name evidence="4" type="ORF">V6U78_11295</name>
</gene>
<keyword evidence="1" id="KW-0547">Nucleotide-binding</keyword>
<keyword evidence="2 4" id="KW-0067">ATP-binding</keyword>
<dbReference type="PANTHER" id="PTHR43119">
    <property type="entry name" value="ABC TRANSPORT PROTEIN ATP-BINDING COMPONENT-RELATED"/>
    <property type="match status" value="1"/>
</dbReference>
<dbReference type="InterPro" id="IPR017871">
    <property type="entry name" value="ABC_transporter-like_CS"/>
</dbReference>
<dbReference type="RefSeq" id="WP_405340793.1">
    <property type="nucleotide sequence ID" value="NZ_JBANFI010000007.1"/>
</dbReference>
<dbReference type="SUPFAM" id="SSF52540">
    <property type="entry name" value="P-loop containing nucleoside triphosphate hydrolases"/>
    <property type="match status" value="1"/>
</dbReference>
<dbReference type="PROSITE" id="PS50893">
    <property type="entry name" value="ABC_TRANSPORTER_2"/>
    <property type="match status" value="1"/>
</dbReference>
<dbReference type="Gene3D" id="3.40.50.300">
    <property type="entry name" value="P-loop containing nucleotide triphosphate hydrolases"/>
    <property type="match status" value="1"/>
</dbReference>
<protein>
    <submittedName>
        <fullName evidence="4">ATP-binding cassette domain-containing protein</fullName>
    </submittedName>
</protein>
<evidence type="ECO:0000256" key="2">
    <source>
        <dbReference type="ARBA" id="ARBA00022840"/>
    </source>
</evidence>
<evidence type="ECO:0000256" key="1">
    <source>
        <dbReference type="ARBA" id="ARBA00022741"/>
    </source>
</evidence>
<dbReference type="PANTHER" id="PTHR43119:SF1">
    <property type="entry name" value="ABC TRANSPORTER DOMAIN-CONTAINING PROTEIN"/>
    <property type="match status" value="1"/>
</dbReference>
<dbReference type="Proteomes" id="UP001621714">
    <property type="component" value="Unassembled WGS sequence"/>
</dbReference>
<name>A0ABW8Q0J2_9GAMM</name>
<dbReference type="InterPro" id="IPR003593">
    <property type="entry name" value="AAA+_ATPase"/>
</dbReference>
<dbReference type="PROSITE" id="PS00211">
    <property type="entry name" value="ABC_TRANSPORTER_1"/>
    <property type="match status" value="1"/>
</dbReference>
<evidence type="ECO:0000259" key="3">
    <source>
        <dbReference type="PROSITE" id="PS50893"/>
    </source>
</evidence>
<dbReference type="SMART" id="SM00382">
    <property type="entry name" value="AAA"/>
    <property type="match status" value="1"/>
</dbReference>
<dbReference type="EMBL" id="JBANFI010000007">
    <property type="protein sequence ID" value="MFK7161621.1"/>
    <property type="molecule type" value="Genomic_DNA"/>
</dbReference>
<reference evidence="4 5" key="1">
    <citation type="submission" date="2024-02" db="EMBL/GenBank/DDBJ databases">
        <title>Marinospirillum sp. MEB 164 isolated from Lonar lake sediment.</title>
        <authorList>
            <person name="Joshi A."/>
            <person name="Thite S."/>
        </authorList>
    </citation>
    <scope>NUCLEOTIDE SEQUENCE [LARGE SCALE GENOMIC DNA]</scope>
    <source>
        <strain evidence="4 5">MEB164</strain>
    </source>
</reference>
<proteinExistence type="predicted"/>
<dbReference type="InterPro" id="IPR027417">
    <property type="entry name" value="P-loop_NTPase"/>
</dbReference>
<organism evidence="4 5">
    <name type="scientific">Marinospirillum alkalitolerans</name>
    <dbReference type="NCBI Taxonomy" id="3123374"/>
    <lineage>
        <taxon>Bacteria</taxon>
        <taxon>Pseudomonadati</taxon>
        <taxon>Pseudomonadota</taxon>
        <taxon>Gammaproteobacteria</taxon>
        <taxon>Oceanospirillales</taxon>
        <taxon>Oceanospirillaceae</taxon>
        <taxon>Marinospirillum</taxon>
    </lineage>
</organism>
<dbReference type="InterPro" id="IPR003439">
    <property type="entry name" value="ABC_transporter-like_ATP-bd"/>
</dbReference>
<evidence type="ECO:0000313" key="4">
    <source>
        <dbReference type="EMBL" id="MFK7161621.1"/>
    </source>
</evidence>